<dbReference type="Pfam" id="PF01738">
    <property type="entry name" value="DLH"/>
    <property type="match status" value="1"/>
</dbReference>
<dbReference type="InterPro" id="IPR002925">
    <property type="entry name" value="Dienelactn_hydro"/>
</dbReference>
<gene>
    <name evidence="4" type="ORF">METZ01_LOCUS330745</name>
</gene>
<dbReference type="EMBL" id="UINC01110404">
    <property type="protein sequence ID" value="SVC77891.1"/>
    <property type="molecule type" value="Genomic_DNA"/>
</dbReference>
<keyword evidence="1" id="KW-0378">Hydrolase</keyword>
<evidence type="ECO:0000313" key="4">
    <source>
        <dbReference type="EMBL" id="SVC77891.1"/>
    </source>
</evidence>
<dbReference type="PANTHER" id="PTHR22946">
    <property type="entry name" value="DIENELACTONE HYDROLASE DOMAIN-CONTAINING PROTEIN-RELATED"/>
    <property type="match status" value="1"/>
</dbReference>
<dbReference type="SUPFAM" id="SSF53474">
    <property type="entry name" value="alpha/beta-Hydrolases"/>
    <property type="match status" value="1"/>
</dbReference>
<sequence length="272" mass="29707">MLRFLRFAPIMFAMVVTSIVWAGCPEGQKENDRTGECTPIPGWTGASQSLSTASTSDDGPQSLAEGQTGNISFQSIPLLTLNQFLSGKRPPGAQVIPGNLTLARDGADRMPVVILLHGGGGLYEGNTIYDWASKLRSIGIATFVVNSNVRQGCPKCYSQNEGLPNMIDAFQAMALLSTHPRIDQDRIGLMGFSVGGIATLYATVKRFQRMWAPEGLELAAYVSFYPGCNYTFNEEEQVTDRPVRILMGDKDQLGWSVPCEDYVNRLRKAGKD</sequence>
<dbReference type="InterPro" id="IPR050261">
    <property type="entry name" value="FrsA_esterase"/>
</dbReference>
<feature type="domain" description="Dienelactone hydrolase" evidence="3">
    <location>
        <begin position="107"/>
        <end position="262"/>
    </location>
</feature>
<protein>
    <recommendedName>
        <fullName evidence="3">Dienelactone hydrolase domain-containing protein</fullName>
    </recommendedName>
</protein>
<dbReference type="InterPro" id="IPR029058">
    <property type="entry name" value="AB_hydrolase_fold"/>
</dbReference>
<dbReference type="PROSITE" id="PS51257">
    <property type="entry name" value="PROKAR_LIPOPROTEIN"/>
    <property type="match status" value="1"/>
</dbReference>
<name>A0A382Q0W6_9ZZZZ</name>
<accession>A0A382Q0W6</accession>
<evidence type="ECO:0000256" key="2">
    <source>
        <dbReference type="SAM" id="MobiDB-lite"/>
    </source>
</evidence>
<dbReference type="AlphaFoldDB" id="A0A382Q0W6"/>
<feature type="compositionally biased region" description="Polar residues" evidence="2">
    <location>
        <begin position="45"/>
        <end position="67"/>
    </location>
</feature>
<evidence type="ECO:0000259" key="3">
    <source>
        <dbReference type="Pfam" id="PF01738"/>
    </source>
</evidence>
<organism evidence="4">
    <name type="scientific">marine metagenome</name>
    <dbReference type="NCBI Taxonomy" id="408172"/>
    <lineage>
        <taxon>unclassified sequences</taxon>
        <taxon>metagenomes</taxon>
        <taxon>ecological metagenomes</taxon>
    </lineage>
</organism>
<reference evidence="4" key="1">
    <citation type="submission" date="2018-05" db="EMBL/GenBank/DDBJ databases">
        <authorList>
            <person name="Lanie J.A."/>
            <person name="Ng W.-L."/>
            <person name="Kazmierczak K.M."/>
            <person name="Andrzejewski T.M."/>
            <person name="Davidsen T.M."/>
            <person name="Wayne K.J."/>
            <person name="Tettelin H."/>
            <person name="Glass J.I."/>
            <person name="Rusch D."/>
            <person name="Podicherti R."/>
            <person name="Tsui H.-C.T."/>
            <person name="Winkler M.E."/>
        </authorList>
    </citation>
    <scope>NUCLEOTIDE SEQUENCE</scope>
</reference>
<feature type="non-terminal residue" evidence="4">
    <location>
        <position position="272"/>
    </location>
</feature>
<dbReference type="Gene3D" id="3.40.50.1820">
    <property type="entry name" value="alpha/beta hydrolase"/>
    <property type="match status" value="1"/>
</dbReference>
<dbReference type="GO" id="GO:0016788">
    <property type="term" value="F:hydrolase activity, acting on ester bonds"/>
    <property type="evidence" value="ECO:0007669"/>
    <property type="project" value="UniProtKB-ARBA"/>
</dbReference>
<dbReference type="PANTHER" id="PTHR22946:SF9">
    <property type="entry name" value="POLYKETIDE TRANSFERASE AF380"/>
    <property type="match status" value="1"/>
</dbReference>
<proteinExistence type="predicted"/>
<feature type="region of interest" description="Disordered" evidence="2">
    <location>
        <begin position="28"/>
        <end position="67"/>
    </location>
</feature>
<evidence type="ECO:0000256" key="1">
    <source>
        <dbReference type="ARBA" id="ARBA00022801"/>
    </source>
</evidence>